<dbReference type="Pfam" id="PF13709">
    <property type="entry name" value="DUF4159"/>
    <property type="match status" value="1"/>
</dbReference>
<feature type="domain" description="DUF4159" evidence="1">
    <location>
        <begin position="32"/>
        <end position="222"/>
    </location>
</feature>
<name>A0ABQ1QSK4_9FLAO</name>
<keyword evidence="3" id="KW-1185">Reference proteome</keyword>
<evidence type="ECO:0000313" key="3">
    <source>
        <dbReference type="Proteomes" id="UP000625780"/>
    </source>
</evidence>
<organism evidence="2 3">
    <name type="scientific">Muriicola marianensis</name>
    <dbReference type="NCBI Taxonomy" id="1324801"/>
    <lineage>
        <taxon>Bacteria</taxon>
        <taxon>Pseudomonadati</taxon>
        <taxon>Bacteroidota</taxon>
        <taxon>Flavobacteriia</taxon>
        <taxon>Flavobacteriales</taxon>
        <taxon>Flavobacteriaceae</taxon>
        <taxon>Muriicola</taxon>
    </lineage>
</organism>
<accession>A0ABQ1QSK4</accession>
<dbReference type="Proteomes" id="UP000625780">
    <property type="component" value="Unassembled WGS sequence"/>
</dbReference>
<evidence type="ECO:0000313" key="2">
    <source>
        <dbReference type="EMBL" id="GGD41414.1"/>
    </source>
</evidence>
<evidence type="ECO:0000259" key="1">
    <source>
        <dbReference type="Pfam" id="PF13709"/>
    </source>
</evidence>
<sequence length="224" mass="25702">MILFEKPYMRLLPVLILIISALVPLTGSSQDIAVLKYKGGGDWYANPTALPNLIRFCNQNIQTRINPKPQTVEPGSSLLFQYPFVHMTGHGNVYFSEEEARNLRTYLLAGGFLHIDDNYGMEPYLRKELKKVFPEKDLEELSPEHPLFSQQFKFPDGLPKIHEHDGKRPQALGIFDEDRLVLLFTFESDLGDGWEDPEVHNDPEEVRLKALRMGANIIQYAFKN</sequence>
<comment type="caution">
    <text evidence="2">The sequence shown here is derived from an EMBL/GenBank/DDBJ whole genome shotgun (WGS) entry which is preliminary data.</text>
</comment>
<dbReference type="InterPro" id="IPR025297">
    <property type="entry name" value="DUF4159"/>
</dbReference>
<reference evidence="3" key="1">
    <citation type="journal article" date="2019" name="Int. J. Syst. Evol. Microbiol.">
        <title>The Global Catalogue of Microorganisms (GCM) 10K type strain sequencing project: providing services to taxonomists for standard genome sequencing and annotation.</title>
        <authorList>
            <consortium name="The Broad Institute Genomics Platform"/>
            <consortium name="The Broad Institute Genome Sequencing Center for Infectious Disease"/>
            <person name="Wu L."/>
            <person name="Ma J."/>
        </authorList>
    </citation>
    <scope>NUCLEOTIDE SEQUENCE [LARGE SCALE GENOMIC DNA]</scope>
    <source>
        <strain evidence="3">CGMCC 1.12606</strain>
    </source>
</reference>
<dbReference type="EMBL" id="BMFH01000001">
    <property type="protein sequence ID" value="GGD41414.1"/>
    <property type="molecule type" value="Genomic_DNA"/>
</dbReference>
<gene>
    <name evidence="2" type="ORF">GCM10011361_05570</name>
</gene>
<protein>
    <recommendedName>
        <fullName evidence="1">DUF4159 domain-containing protein</fullName>
    </recommendedName>
</protein>
<proteinExistence type="predicted"/>
<dbReference type="Gene3D" id="3.40.50.12140">
    <property type="entry name" value="Domain of unknown function DUF4159"/>
    <property type="match status" value="1"/>
</dbReference>